<keyword evidence="1 3" id="KW-0413">Isomerase</keyword>
<reference evidence="3" key="1">
    <citation type="journal article" date="2022" name="Nat. Microbiol.">
        <title>Unique mobile elements and scalable gene flow at the prokaryote-eukaryote boundary revealed by circularized Asgard archaea genomes.</title>
        <authorList>
            <person name="Wu F."/>
            <person name="Speth D.R."/>
            <person name="Philosof A."/>
            <person name="Cremiere A."/>
            <person name="Narayanan A."/>
            <person name="Barco R.A."/>
            <person name="Connon S.A."/>
            <person name="Amend J.P."/>
            <person name="Antoshechkin I.A."/>
            <person name="Orphan V.J."/>
        </authorList>
    </citation>
    <scope>NUCLEOTIDE SEQUENCE</scope>
    <source>
        <strain evidence="3">PM71</strain>
    </source>
</reference>
<organism evidence="3">
    <name type="scientific">Candidatus Heimdallarchaeum aukensis</name>
    <dbReference type="NCBI Taxonomy" id="2876573"/>
    <lineage>
        <taxon>Archaea</taxon>
        <taxon>Promethearchaeati</taxon>
        <taxon>Candidatus Heimdallarchaeota</taxon>
        <taxon>Candidatus Heimdallarchaeia (ex Rinke et al. 2021) (nom. nud.)</taxon>
        <taxon>Candidatus Heimdallarchaeales</taxon>
        <taxon>Candidatus Heimdallarchaeaceae</taxon>
        <taxon>Candidatus Heimdallarchaeum</taxon>
    </lineage>
</organism>
<dbReference type="EMBL" id="CP084166">
    <property type="protein sequence ID" value="UJG40022.1"/>
    <property type="molecule type" value="Genomic_DNA"/>
</dbReference>
<dbReference type="SUPFAM" id="SSF100950">
    <property type="entry name" value="NagB/RpiA/CoA transferase-like"/>
    <property type="match status" value="1"/>
</dbReference>
<dbReference type="Pfam" id="PF01008">
    <property type="entry name" value="IF-2B"/>
    <property type="match status" value="1"/>
</dbReference>
<protein>
    <submittedName>
        <fullName evidence="3">S-methyl-5-thioribose-1-phosphate isomerase</fullName>
        <ecNumber evidence="3">5.3.1.23</ecNumber>
    </submittedName>
</protein>
<evidence type="ECO:0000256" key="1">
    <source>
        <dbReference type="ARBA" id="ARBA00023235"/>
    </source>
</evidence>
<dbReference type="NCBIfam" id="TIGR00524">
    <property type="entry name" value="eIF-2B_rel"/>
    <property type="match status" value="1"/>
</dbReference>
<dbReference type="Gene3D" id="1.20.120.420">
    <property type="entry name" value="translation initiation factor eif-2b, domain 1"/>
    <property type="match status" value="1"/>
</dbReference>
<dbReference type="GO" id="GO:0019509">
    <property type="term" value="P:L-methionine salvage from methylthioadenosine"/>
    <property type="evidence" value="ECO:0007669"/>
    <property type="project" value="TreeGrafter"/>
</dbReference>
<dbReference type="PANTHER" id="PTHR43475">
    <property type="entry name" value="METHYLTHIORIBOSE-1-PHOSPHATE ISOMERASE"/>
    <property type="match status" value="1"/>
</dbReference>
<dbReference type="PANTHER" id="PTHR43475:SF2">
    <property type="entry name" value="RIBOSE 1,5-BISPHOSPHATE ISOMERASE"/>
    <property type="match status" value="1"/>
</dbReference>
<dbReference type="EC" id="5.3.1.23" evidence="3"/>
<comment type="similarity">
    <text evidence="2">Belongs to the eIF-2B alpha/beta/delta subunits family.</text>
</comment>
<gene>
    <name evidence="3" type="ORF">K9W45_09240</name>
</gene>
<dbReference type="AlphaFoldDB" id="A0A9Y1BJQ3"/>
<evidence type="ECO:0000313" key="3">
    <source>
        <dbReference type="EMBL" id="UJG40022.1"/>
    </source>
</evidence>
<evidence type="ECO:0000256" key="2">
    <source>
        <dbReference type="RuleBase" id="RU003814"/>
    </source>
</evidence>
<dbReference type="InterPro" id="IPR037171">
    <property type="entry name" value="NagB/RpiA_transferase-like"/>
</dbReference>
<dbReference type="InterPro" id="IPR000649">
    <property type="entry name" value="IF-2B-related"/>
</dbReference>
<dbReference type="GO" id="GO:0046523">
    <property type="term" value="F:S-methyl-5-thioribose-1-phosphate isomerase activity"/>
    <property type="evidence" value="ECO:0007669"/>
    <property type="project" value="UniProtKB-EC"/>
</dbReference>
<dbReference type="InterPro" id="IPR042529">
    <property type="entry name" value="IF_2B-like_C"/>
</dbReference>
<sequence length="312" mass="34970">MIELDDKFQKIVDDIRALRIQGATNIAIEGVKAFSSLAERIDFSSLPDYFEHLKKASIILSTARDTEPALRNGLHFILYELEHQASSVSEAKELVSSLSQKYVEMLKDSKRKVISYGAHRIRDNSVIMTHCHSSLSTGIIIEAHRQGKNIEVFLTETRPKWQGRITAKEMVDAEIPTTMVVDSAMRYVINRHNVDIVITGADAITSQGTVINKIGTRLLALAAREMDVPFYTAINLLKYDASTTIGKLSAIEFRPSSEVWEDPPKGLKILNPAFETVSRDLIDGVITEAGIFAPSLVYMIIKERYPFMLLNE</sequence>
<proteinExistence type="inferred from homology"/>
<dbReference type="Gene3D" id="3.40.50.10470">
    <property type="entry name" value="Translation initiation factor eif-2b, domain 2"/>
    <property type="match status" value="1"/>
</dbReference>
<dbReference type="Proteomes" id="UP001201020">
    <property type="component" value="Chromosome"/>
</dbReference>
<dbReference type="InterPro" id="IPR027363">
    <property type="entry name" value="M1Pi_N"/>
</dbReference>
<name>A0A9Y1BJQ3_9ARCH</name>
<accession>A0A9Y1BJQ3</accession>
<dbReference type="InterPro" id="IPR011559">
    <property type="entry name" value="Initiation_fac_2B_a/b/d"/>
</dbReference>